<name>A0A8J7QF50_9BACT</name>
<dbReference type="AlphaFoldDB" id="A0A8J7QF50"/>
<comment type="caution">
    <text evidence="1">The sequence shown here is derived from an EMBL/GenBank/DDBJ whole genome shotgun (WGS) entry which is preliminary data.</text>
</comment>
<dbReference type="Proteomes" id="UP000664417">
    <property type="component" value="Unassembled WGS sequence"/>
</dbReference>
<keyword evidence="2" id="KW-1185">Reference proteome</keyword>
<dbReference type="RefSeq" id="WP_207862866.1">
    <property type="nucleotide sequence ID" value="NZ_JAFREP010000045.1"/>
</dbReference>
<proteinExistence type="predicted"/>
<accession>A0A8J7QF50</accession>
<organism evidence="1 2">
    <name type="scientific">Acanthopleuribacter pedis</name>
    <dbReference type="NCBI Taxonomy" id="442870"/>
    <lineage>
        <taxon>Bacteria</taxon>
        <taxon>Pseudomonadati</taxon>
        <taxon>Acidobacteriota</taxon>
        <taxon>Holophagae</taxon>
        <taxon>Acanthopleuribacterales</taxon>
        <taxon>Acanthopleuribacteraceae</taxon>
        <taxon>Acanthopleuribacter</taxon>
    </lineage>
</organism>
<reference evidence="1" key="1">
    <citation type="submission" date="2021-03" db="EMBL/GenBank/DDBJ databases">
        <authorList>
            <person name="Wang G."/>
        </authorList>
    </citation>
    <scope>NUCLEOTIDE SEQUENCE</scope>
    <source>
        <strain evidence="1">KCTC 12899</strain>
    </source>
</reference>
<protein>
    <submittedName>
        <fullName evidence="1">Uncharacterized protein</fullName>
    </submittedName>
</protein>
<gene>
    <name evidence="1" type="ORF">J3U88_30800</name>
</gene>
<evidence type="ECO:0000313" key="1">
    <source>
        <dbReference type="EMBL" id="MBO1322894.1"/>
    </source>
</evidence>
<evidence type="ECO:0000313" key="2">
    <source>
        <dbReference type="Proteomes" id="UP000664417"/>
    </source>
</evidence>
<sequence>MCREKYTLLDMNKKSLRDYRRHGVTPISLSSGRIGEWKTGPGLKATRIEAGIEKVCKVRKLGFVIVVKKAAAYEGLFWCVYKHIVSERLG</sequence>
<dbReference type="EMBL" id="JAFREP010000045">
    <property type="protein sequence ID" value="MBO1322894.1"/>
    <property type="molecule type" value="Genomic_DNA"/>
</dbReference>